<feature type="compositionally biased region" description="Acidic residues" evidence="1">
    <location>
        <begin position="220"/>
        <end position="233"/>
    </location>
</feature>
<feature type="compositionally biased region" description="Basic and acidic residues" evidence="1">
    <location>
        <begin position="86"/>
        <end position="109"/>
    </location>
</feature>
<dbReference type="Gene3D" id="2.30.29.30">
    <property type="entry name" value="Pleckstrin-homology domain (PH domain)/Phosphotyrosine-binding domain (PTB)"/>
    <property type="match status" value="1"/>
</dbReference>
<protein>
    <submittedName>
        <fullName evidence="2">Uncharacterized protein</fullName>
    </submittedName>
</protein>
<dbReference type="GeneID" id="14909689"/>
<dbReference type="eggNOG" id="ENOG502SZNN">
    <property type="taxonomic scope" value="Eukaryota"/>
</dbReference>
<evidence type="ECO:0000256" key="1">
    <source>
        <dbReference type="SAM" id="MobiDB-lite"/>
    </source>
</evidence>
<organism evidence="2 3">
    <name type="scientific">Ichthyophthirius multifiliis</name>
    <name type="common">White spot disease agent</name>
    <name type="synonym">Ich</name>
    <dbReference type="NCBI Taxonomy" id="5932"/>
    <lineage>
        <taxon>Eukaryota</taxon>
        <taxon>Sar</taxon>
        <taxon>Alveolata</taxon>
        <taxon>Ciliophora</taxon>
        <taxon>Intramacronucleata</taxon>
        <taxon>Oligohymenophorea</taxon>
        <taxon>Hymenostomatida</taxon>
        <taxon>Ophryoglenina</taxon>
        <taxon>Ichthyophthirius</taxon>
    </lineage>
</organism>
<proteinExistence type="predicted"/>
<dbReference type="STRING" id="857967.G0QMQ5"/>
<dbReference type="InterPro" id="IPR011993">
    <property type="entry name" value="PH-like_dom_sf"/>
</dbReference>
<sequence length="365" mass="40574">MGKRKPEYEIDEKQIDNDDNDEHKVPGLGKINTPEEIAQRRIIKLIGAKAQDNENNESSKTKLIAKLDEGQQKEEKQSNGKQGQNGDKKLQEQSEKQESEKKQTEEKQQKSSLFGNINITPGSSLFSNNNNSSPSLFSGSLFSNNPPNTGALFSGGLFTNNGQNTNNTSIPNIFATGTNAGGLFGNMPINQQITGGLFGNLAANNNNNDLFGQKKKEGGCSDDDNGGEDDDEPNTASPEPDVTKVENKYQYEEPFVKLFEKNVTKFKLMTNDVLDKGFVSIEKLKDNESAPVTFVYRNQIKKIIYQANIYKGLSKVSKIGDNLKNIKVTCISFSEDKKPQAQIVKLQFQEDNDGEEFIQEMEKHI</sequence>
<evidence type="ECO:0000313" key="3">
    <source>
        <dbReference type="Proteomes" id="UP000008983"/>
    </source>
</evidence>
<reference evidence="2 3" key="1">
    <citation type="submission" date="2011-07" db="EMBL/GenBank/DDBJ databases">
        <authorList>
            <person name="Coyne R."/>
            <person name="Brami D."/>
            <person name="Johnson J."/>
            <person name="Hostetler J."/>
            <person name="Hannick L."/>
            <person name="Clark T."/>
            <person name="Cassidy-Hanley D."/>
            <person name="Inman J."/>
        </authorList>
    </citation>
    <scope>NUCLEOTIDE SEQUENCE [LARGE SCALE GENOMIC DNA]</scope>
    <source>
        <strain evidence="2 3">G5</strain>
    </source>
</reference>
<feature type="compositionally biased region" description="Basic and acidic residues" evidence="1">
    <location>
        <begin position="57"/>
        <end position="78"/>
    </location>
</feature>
<feature type="compositionally biased region" description="Basic and acidic residues" evidence="1">
    <location>
        <begin position="1"/>
        <end position="25"/>
    </location>
</feature>
<dbReference type="OMA" id="SHKGQED"/>
<dbReference type="InParanoid" id="G0QMQ5"/>
<evidence type="ECO:0000313" key="2">
    <source>
        <dbReference type="EMBL" id="EGR33511.1"/>
    </source>
</evidence>
<feature type="region of interest" description="Disordered" evidence="1">
    <location>
        <begin position="1"/>
        <end position="118"/>
    </location>
</feature>
<dbReference type="AlphaFoldDB" id="G0QMQ5"/>
<dbReference type="Proteomes" id="UP000008983">
    <property type="component" value="Unassembled WGS sequence"/>
</dbReference>
<keyword evidence="3" id="KW-1185">Reference proteome</keyword>
<gene>
    <name evidence="2" type="ORF">IMG5_051080</name>
</gene>
<name>G0QMQ5_ICHMU</name>
<accession>G0QMQ5</accession>
<dbReference type="OrthoDB" id="311001at2759"/>
<dbReference type="EMBL" id="GL983435">
    <property type="protein sequence ID" value="EGR33511.1"/>
    <property type="molecule type" value="Genomic_DNA"/>
</dbReference>
<dbReference type="RefSeq" id="XP_004037497.1">
    <property type="nucleotide sequence ID" value="XM_004037449.1"/>
</dbReference>
<feature type="region of interest" description="Disordered" evidence="1">
    <location>
        <begin position="209"/>
        <end position="241"/>
    </location>
</feature>